<evidence type="ECO:0000313" key="2">
    <source>
        <dbReference type="Proteomes" id="UP000037729"/>
    </source>
</evidence>
<gene>
    <name evidence="1" type="ORF">AMS69_17930</name>
</gene>
<name>A0A0N0BMX5_9EURY</name>
<dbReference type="Proteomes" id="UP000037729">
    <property type="component" value="Unassembled WGS sequence"/>
</dbReference>
<protein>
    <submittedName>
        <fullName evidence="1">Uncharacterized protein</fullName>
    </submittedName>
</protein>
<dbReference type="EMBL" id="LIUF01000008">
    <property type="protein sequence ID" value="KOX91600.1"/>
    <property type="molecule type" value="Genomic_DNA"/>
</dbReference>
<dbReference type="AlphaFoldDB" id="A0A0N0BMX5"/>
<accession>A0A0N0BMX5</accession>
<proteinExistence type="predicted"/>
<dbReference type="STRING" id="1705562.AMS69_17930"/>
<organism evidence="1 2">
    <name type="scientific">Haloarcula rubripromontorii</name>
    <dbReference type="NCBI Taxonomy" id="1705562"/>
    <lineage>
        <taxon>Archaea</taxon>
        <taxon>Methanobacteriati</taxon>
        <taxon>Methanobacteriota</taxon>
        <taxon>Stenosarchaea group</taxon>
        <taxon>Halobacteria</taxon>
        <taxon>Halobacteriales</taxon>
        <taxon>Haloarculaceae</taxon>
        <taxon>Haloarcula</taxon>
    </lineage>
</organism>
<dbReference type="PATRIC" id="fig|1705562.3.peg.2071"/>
<sequence>MVVTTYRTPRRLGCNECGYVYTRPASRAHVDAARDLYQYLVQDYYQPLPSSWVMVLFPSMHDGELVVVVYHARGEVERLIRRRICVEYEVEEITTGRLLSSAVSAAR</sequence>
<keyword evidence="2" id="KW-1185">Reference proteome</keyword>
<comment type="caution">
    <text evidence="1">The sequence shown here is derived from an EMBL/GenBank/DDBJ whole genome shotgun (WGS) entry which is preliminary data.</text>
</comment>
<reference evidence="1 2" key="1">
    <citation type="submission" date="2015-08" db="EMBL/GenBank/DDBJ databases">
        <title>Genomes of Isolates from Cabo Rojo, PR.</title>
        <authorList>
            <person name="Sanchez-Nieves R.L."/>
            <person name="Montalvo-Rodriguez R."/>
        </authorList>
    </citation>
    <scope>NUCLEOTIDE SEQUENCE [LARGE SCALE GENOMIC DNA]</scope>
    <source>
        <strain evidence="1 2">SL3</strain>
    </source>
</reference>
<evidence type="ECO:0000313" key="1">
    <source>
        <dbReference type="EMBL" id="KOX91600.1"/>
    </source>
</evidence>